<feature type="transmembrane region" description="Helical" evidence="6">
    <location>
        <begin position="276"/>
        <end position="298"/>
    </location>
</feature>
<evidence type="ECO:0000313" key="8">
    <source>
        <dbReference type="Proteomes" id="UP001174694"/>
    </source>
</evidence>
<keyword evidence="3 6" id="KW-1133">Transmembrane helix</keyword>
<feature type="transmembrane region" description="Helical" evidence="6">
    <location>
        <begin position="232"/>
        <end position="256"/>
    </location>
</feature>
<keyword evidence="4 6" id="KW-0472">Membrane</keyword>
<protein>
    <recommendedName>
        <fullName evidence="9">DUF300-domain-containing protein</fullName>
    </recommendedName>
</protein>
<evidence type="ECO:0000256" key="5">
    <source>
        <dbReference type="SAM" id="MobiDB-lite"/>
    </source>
</evidence>
<gene>
    <name evidence="7" type="ORF">NKR23_g5001</name>
</gene>
<dbReference type="AlphaFoldDB" id="A0AA38VK18"/>
<evidence type="ECO:0000256" key="3">
    <source>
        <dbReference type="ARBA" id="ARBA00022989"/>
    </source>
</evidence>
<dbReference type="PANTHER" id="PTHR23423">
    <property type="entry name" value="ORGANIC SOLUTE TRANSPORTER-RELATED"/>
    <property type="match status" value="1"/>
</dbReference>
<comment type="caution">
    <text evidence="7">The sequence shown here is derived from an EMBL/GenBank/DDBJ whole genome shotgun (WGS) entry which is preliminary data.</text>
</comment>
<reference evidence="7" key="1">
    <citation type="submission" date="2022-07" db="EMBL/GenBank/DDBJ databases">
        <title>Fungi with potential for degradation of polypropylene.</title>
        <authorList>
            <person name="Gostincar C."/>
        </authorList>
    </citation>
    <scope>NUCLEOTIDE SEQUENCE</scope>
    <source>
        <strain evidence="7">EXF-13308</strain>
    </source>
</reference>
<feature type="transmembrane region" description="Helical" evidence="6">
    <location>
        <begin position="163"/>
        <end position="182"/>
    </location>
</feature>
<name>A0AA38VK18_9PEZI</name>
<evidence type="ECO:0000256" key="1">
    <source>
        <dbReference type="ARBA" id="ARBA00004141"/>
    </source>
</evidence>
<organism evidence="7 8">
    <name type="scientific">Pleurostoma richardsiae</name>
    <dbReference type="NCBI Taxonomy" id="41990"/>
    <lineage>
        <taxon>Eukaryota</taxon>
        <taxon>Fungi</taxon>
        <taxon>Dikarya</taxon>
        <taxon>Ascomycota</taxon>
        <taxon>Pezizomycotina</taxon>
        <taxon>Sordariomycetes</taxon>
        <taxon>Sordariomycetidae</taxon>
        <taxon>Calosphaeriales</taxon>
        <taxon>Pleurostomataceae</taxon>
        <taxon>Pleurostoma</taxon>
    </lineage>
</organism>
<evidence type="ECO:0000256" key="4">
    <source>
        <dbReference type="ARBA" id="ARBA00023136"/>
    </source>
</evidence>
<feature type="region of interest" description="Disordered" evidence="5">
    <location>
        <begin position="1"/>
        <end position="21"/>
    </location>
</feature>
<proteinExistence type="predicted"/>
<dbReference type="GO" id="GO:0016020">
    <property type="term" value="C:membrane"/>
    <property type="evidence" value="ECO:0007669"/>
    <property type="project" value="UniProtKB-SubCell"/>
</dbReference>
<evidence type="ECO:0008006" key="9">
    <source>
        <dbReference type="Google" id="ProtNLM"/>
    </source>
</evidence>
<dbReference type="InterPro" id="IPR005178">
    <property type="entry name" value="Ostalpha/TMEM184C"/>
</dbReference>
<feature type="transmembrane region" description="Helical" evidence="6">
    <location>
        <begin position="202"/>
        <end position="220"/>
    </location>
</feature>
<keyword evidence="8" id="KW-1185">Reference proteome</keyword>
<accession>A0AA38VK18</accession>
<evidence type="ECO:0000256" key="6">
    <source>
        <dbReference type="SAM" id="Phobius"/>
    </source>
</evidence>
<comment type="subcellular location">
    <subcellularLocation>
        <location evidence="1">Membrane</location>
        <topology evidence="1">Multi-pass membrane protein</topology>
    </subcellularLocation>
</comment>
<evidence type="ECO:0000256" key="2">
    <source>
        <dbReference type="ARBA" id="ARBA00022692"/>
    </source>
</evidence>
<sequence length="403" mass="45088">MGIFKSSSSSANHTCPMPRPLTEDPTDPVVGGLSFYHLNMIVSGACVAFSCLVIFALMIRHATHFSNPNQQLKIMRICVIIPIYAIFSFISIVVPAAYAYLEPWIDLFQAIALGDFFLLMSEFVTPTDRHRDLFFSALEIPQKKRGQSTLDGLAWYRKKWTAIFQYVVVSLAIAILTDIFEAANKYCLESSKPYFAHLWLEIIHNVSLVIAVMAVLNFYTMLKTELADHKPLAKLLAFKLLVGLNFLLKIIYWILGDISPSPLNPSSTMNYADLKIGLPLMITCIEMVPFSVFFHYAYSATPFLIPSSDPESVEPMAGGVRPHYQGGPLGVSAWLAFLNPSEIIQAVIFAFRMPSRARERSGDVIEGAVPMEARMGGLDGYGRNKNARYPETVTYPRYGYDGY</sequence>
<dbReference type="EMBL" id="JANBVO010000012">
    <property type="protein sequence ID" value="KAJ9148694.1"/>
    <property type="molecule type" value="Genomic_DNA"/>
</dbReference>
<dbReference type="Pfam" id="PF03619">
    <property type="entry name" value="Solute_trans_a"/>
    <property type="match status" value="1"/>
</dbReference>
<evidence type="ECO:0000313" key="7">
    <source>
        <dbReference type="EMBL" id="KAJ9148694.1"/>
    </source>
</evidence>
<dbReference type="Proteomes" id="UP001174694">
    <property type="component" value="Unassembled WGS sequence"/>
</dbReference>
<dbReference type="SMART" id="SM01417">
    <property type="entry name" value="Solute_trans_a"/>
    <property type="match status" value="1"/>
</dbReference>
<feature type="compositionally biased region" description="Polar residues" evidence="5">
    <location>
        <begin position="1"/>
        <end position="13"/>
    </location>
</feature>
<feature type="transmembrane region" description="Helical" evidence="6">
    <location>
        <begin position="35"/>
        <end position="57"/>
    </location>
</feature>
<feature type="transmembrane region" description="Helical" evidence="6">
    <location>
        <begin position="107"/>
        <end position="125"/>
    </location>
</feature>
<keyword evidence="2 6" id="KW-0812">Transmembrane</keyword>
<feature type="transmembrane region" description="Helical" evidence="6">
    <location>
        <begin position="77"/>
        <end position="101"/>
    </location>
</feature>